<evidence type="ECO:0000313" key="3">
    <source>
        <dbReference type="EnsemblMetazoa" id="GAUT006161-PA"/>
    </source>
</evidence>
<keyword evidence="1" id="KW-0560">Oxidoreductase</keyword>
<keyword evidence="4" id="KW-1185">Reference proteome</keyword>
<dbReference type="GO" id="GO:0016491">
    <property type="term" value="F:oxidoreductase activity"/>
    <property type="evidence" value="ECO:0007669"/>
    <property type="project" value="UniProtKB-KW"/>
</dbReference>
<reference evidence="3" key="1">
    <citation type="submission" date="2020-05" db="UniProtKB">
        <authorList>
            <consortium name="EnsemblMetazoa"/>
        </authorList>
    </citation>
    <scope>IDENTIFICATION</scope>
    <source>
        <strain evidence="3">TTRI</strain>
    </source>
</reference>
<dbReference type="Gene3D" id="3.40.50.720">
    <property type="entry name" value="NAD(P)-binding Rossmann-like Domain"/>
    <property type="match status" value="1"/>
</dbReference>
<accession>A0A1A9UIN7</accession>
<evidence type="ECO:0000256" key="2">
    <source>
        <dbReference type="SAM" id="SignalP"/>
    </source>
</evidence>
<dbReference type="PANTHER" id="PTHR43157">
    <property type="entry name" value="PHOSPHATIDYLINOSITOL-GLYCAN BIOSYNTHESIS CLASS F PROTEIN-RELATED"/>
    <property type="match status" value="1"/>
</dbReference>
<dbReference type="AlphaFoldDB" id="A0A1A9UIN7"/>
<proteinExistence type="predicted"/>
<feature type="signal peptide" evidence="2">
    <location>
        <begin position="1"/>
        <end position="26"/>
    </location>
</feature>
<dbReference type="PANTHER" id="PTHR43157:SF31">
    <property type="entry name" value="PHOSPHATIDYLINOSITOL-GLYCAN BIOSYNTHESIS CLASS F PROTEIN"/>
    <property type="match status" value="1"/>
</dbReference>
<keyword evidence="2" id="KW-0732">Signal</keyword>
<organism evidence="3 4">
    <name type="scientific">Glossina austeni</name>
    <name type="common">Savannah tsetse fly</name>
    <dbReference type="NCBI Taxonomy" id="7395"/>
    <lineage>
        <taxon>Eukaryota</taxon>
        <taxon>Metazoa</taxon>
        <taxon>Ecdysozoa</taxon>
        <taxon>Arthropoda</taxon>
        <taxon>Hexapoda</taxon>
        <taxon>Insecta</taxon>
        <taxon>Pterygota</taxon>
        <taxon>Neoptera</taxon>
        <taxon>Endopterygota</taxon>
        <taxon>Diptera</taxon>
        <taxon>Brachycera</taxon>
        <taxon>Muscomorpha</taxon>
        <taxon>Hippoboscoidea</taxon>
        <taxon>Glossinidae</taxon>
        <taxon>Glossina</taxon>
    </lineage>
</organism>
<evidence type="ECO:0000256" key="1">
    <source>
        <dbReference type="ARBA" id="ARBA00023002"/>
    </source>
</evidence>
<evidence type="ECO:0000313" key="4">
    <source>
        <dbReference type="Proteomes" id="UP000078200"/>
    </source>
</evidence>
<feature type="chain" id="PRO_5008398540" evidence="2">
    <location>
        <begin position="27"/>
        <end position="106"/>
    </location>
</feature>
<protein>
    <submittedName>
        <fullName evidence="3">Uncharacterized protein</fullName>
    </submittedName>
</protein>
<dbReference type="Proteomes" id="UP000078200">
    <property type="component" value="Unassembled WGS sequence"/>
</dbReference>
<sequence length="106" mass="12394">MVSTQLQRNWWFYRLLFAIVRPFTKSLQQAAATTIYCATANELTGLTGLYFNNCYICEPSKISQNEKLQQQLWEISQEMVQLLLAKEKQQQTADDKEINTTTNFVY</sequence>
<dbReference type="VEuPathDB" id="VectorBase:GAUT006161"/>
<name>A0A1A9UIN7_GLOAU</name>
<dbReference type="STRING" id="7395.A0A1A9UIN7"/>
<dbReference type="EnsemblMetazoa" id="GAUT006161-RA">
    <property type="protein sequence ID" value="GAUT006161-PA"/>
    <property type="gene ID" value="GAUT006161"/>
</dbReference>